<dbReference type="Pfam" id="PF15860">
    <property type="entry name" value="DUF4728"/>
    <property type="match status" value="1"/>
</dbReference>
<feature type="transmembrane region" description="Helical" evidence="1">
    <location>
        <begin position="150"/>
        <end position="177"/>
    </location>
</feature>
<dbReference type="Proteomes" id="UP000789390">
    <property type="component" value="Unassembled WGS sequence"/>
</dbReference>
<dbReference type="PANTHER" id="PTHR34609">
    <property type="entry name" value="GEO08273P1-RELATED"/>
    <property type="match status" value="1"/>
</dbReference>
<feature type="transmembrane region" description="Helical" evidence="1">
    <location>
        <begin position="41"/>
        <end position="62"/>
    </location>
</feature>
<evidence type="ECO:0000313" key="3">
    <source>
        <dbReference type="Proteomes" id="UP000789390"/>
    </source>
</evidence>
<keyword evidence="1" id="KW-1133">Transmembrane helix</keyword>
<feature type="transmembrane region" description="Helical" evidence="1">
    <location>
        <begin position="82"/>
        <end position="105"/>
    </location>
</feature>
<name>A0A8J2RTR3_9CRUS</name>
<reference evidence="2" key="1">
    <citation type="submission" date="2021-11" db="EMBL/GenBank/DDBJ databases">
        <authorList>
            <person name="Schell T."/>
        </authorList>
    </citation>
    <scope>NUCLEOTIDE SEQUENCE</scope>
    <source>
        <strain evidence="2">M5</strain>
    </source>
</reference>
<keyword evidence="1" id="KW-0472">Membrane</keyword>
<accession>A0A8J2RTR3</accession>
<proteinExistence type="predicted"/>
<keyword evidence="1" id="KW-0812">Transmembrane</keyword>
<protein>
    <submittedName>
        <fullName evidence="2">Uncharacterized protein</fullName>
    </submittedName>
</protein>
<dbReference type="InterPro" id="IPR053077">
    <property type="entry name" value="MARVEL_domain_protein_3"/>
</dbReference>
<evidence type="ECO:0000256" key="1">
    <source>
        <dbReference type="SAM" id="Phobius"/>
    </source>
</evidence>
<dbReference type="InterPro" id="IPR031720">
    <property type="entry name" value="DUF4728"/>
</dbReference>
<keyword evidence="3" id="KW-1185">Reference proteome</keyword>
<dbReference type="PANTHER" id="PTHR34609:SF17">
    <property type="entry name" value="GEO08273P1-RELATED"/>
    <property type="match status" value="1"/>
</dbReference>
<feature type="transmembrane region" description="Helical" evidence="1">
    <location>
        <begin position="117"/>
        <end position="138"/>
    </location>
</feature>
<gene>
    <name evidence="2" type="ORF">DGAL_LOCUS12834</name>
</gene>
<comment type="caution">
    <text evidence="2">The sequence shown here is derived from an EMBL/GenBank/DDBJ whole genome shotgun (WGS) entry which is preliminary data.</text>
</comment>
<evidence type="ECO:0000313" key="2">
    <source>
        <dbReference type="EMBL" id="CAH0109357.1"/>
    </source>
</evidence>
<dbReference type="AlphaFoldDB" id="A0A8J2RTR3"/>
<dbReference type="EMBL" id="CAKKLH010000292">
    <property type="protein sequence ID" value="CAH0109357.1"/>
    <property type="molecule type" value="Genomic_DNA"/>
</dbReference>
<dbReference type="OrthoDB" id="6388869at2759"/>
<sequence length="194" mass="21460">MPVYLSSVSAYAISQSDSNRTTGCRLNQFCCGYSLRTGTKIIGFLSLLGGIASFIHSCIVFSKSNNAPNESAVLLLGINEHYYKIHMTSFVTSSIAIVCSIPVLVMAQKNFSPRLLVPWLVVNIVPSLGVIGFFIFLGVVELITEGLDDIIEIIVITAGVLSGAIWFYFWLVIYSFYQNQKNMEREPLLDVTEN</sequence>
<organism evidence="2 3">
    <name type="scientific">Daphnia galeata</name>
    <dbReference type="NCBI Taxonomy" id="27404"/>
    <lineage>
        <taxon>Eukaryota</taxon>
        <taxon>Metazoa</taxon>
        <taxon>Ecdysozoa</taxon>
        <taxon>Arthropoda</taxon>
        <taxon>Crustacea</taxon>
        <taxon>Branchiopoda</taxon>
        <taxon>Diplostraca</taxon>
        <taxon>Cladocera</taxon>
        <taxon>Anomopoda</taxon>
        <taxon>Daphniidae</taxon>
        <taxon>Daphnia</taxon>
    </lineage>
</organism>